<keyword evidence="3" id="KW-1185">Reference proteome</keyword>
<accession>A0ABC8V791</accession>
<evidence type="ECO:0000313" key="2">
    <source>
        <dbReference type="EMBL" id="CAL4885352.1"/>
    </source>
</evidence>
<sequence length="79" mass="8828">MYEQNPSRASTDIDAKNLHGSKCYLLIPPLQPKITKQEREKKVWNPKSHGPCFPNPVLQAPNSVRSSGLMKGEVTNRGL</sequence>
<protein>
    <submittedName>
        <fullName evidence="2">Uncharacterized protein</fullName>
    </submittedName>
</protein>
<evidence type="ECO:0000313" key="3">
    <source>
        <dbReference type="Proteomes" id="UP001497457"/>
    </source>
</evidence>
<gene>
    <name evidence="2" type="ORF">URODEC1_LOCUS463</name>
</gene>
<proteinExistence type="predicted"/>
<organism evidence="2 3">
    <name type="scientific">Urochloa decumbens</name>
    <dbReference type="NCBI Taxonomy" id="240449"/>
    <lineage>
        <taxon>Eukaryota</taxon>
        <taxon>Viridiplantae</taxon>
        <taxon>Streptophyta</taxon>
        <taxon>Embryophyta</taxon>
        <taxon>Tracheophyta</taxon>
        <taxon>Spermatophyta</taxon>
        <taxon>Magnoliopsida</taxon>
        <taxon>Liliopsida</taxon>
        <taxon>Poales</taxon>
        <taxon>Poaceae</taxon>
        <taxon>PACMAD clade</taxon>
        <taxon>Panicoideae</taxon>
        <taxon>Panicodae</taxon>
        <taxon>Paniceae</taxon>
        <taxon>Melinidinae</taxon>
        <taxon>Urochloa</taxon>
    </lineage>
</organism>
<dbReference type="EMBL" id="OZ075111">
    <property type="protein sequence ID" value="CAL4885352.1"/>
    <property type="molecule type" value="Genomic_DNA"/>
</dbReference>
<dbReference type="Proteomes" id="UP001497457">
    <property type="component" value="Chromosome 1b"/>
</dbReference>
<evidence type="ECO:0000256" key="1">
    <source>
        <dbReference type="SAM" id="MobiDB-lite"/>
    </source>
</evidence>
<feature type="region of interest" description="Disordered" evidence="1">
    <location>
        <begin position="42"/>
        <end position="79"/>
    </location>
</feature>
<name>A0ABC8V791_9POAL</name>
<dbReference type="AlphaFoldDB" id="A0ABC8V791"/>
<reference evidence="2" key="1">
    <citation type="submission" date="2024-10" db="EMBL/GenBank/DDBJ databases">
        <authorList>
            <person name="Ryan C."/>
        </authorList>
    </citation>
    <scope>NUCLEOTIDE SEQUENCE [LARGE SCALE GENOMIC DNA]</scope>
</reference>